<dbReference type="PANTHER" id="PTHR24421">
    <property type="entry name" value="NITRATE/NITRITE SENSOR PROTEIN NARX-RELATED"/>
    <property type="match status" value="1"/>
</dbReference>
<feature type="transmembrane region" description="Helical" evidence="4">
    <location>
        <begin position="38"/>
        <end position="60"/>
    </location>
</feature>
<dbReference type="SUPFAM" id="SSF55874">
    <property type="entry name" value="ATPase domain of HSP90 chaperone/DNA topoisomerase II/histidine kinase"/>
    <property type="match status" value="1"/>
</dbReference>
<proteinExistence type="predicted"/>
<feature type="transmembrane region" description="Helical" evidence="4">
    <location>
        <begin position="162"/>
        <end position="182"/>
    </location>
</feature>
<dbReference type="InterPro" id="IPR003594">
    <property type="entry name" value="HATPase_dom"/>
</dbReference>
<organism evidence="7 8">
    <name type="scientific">Luteimonas deserti</name>
    <dbReference type="NCBI Taxonomy" id="2752306"/>
    <lineage>
        <taxon>Bacteria</taxon>
        <taxon>Pseudomonadati</taxon>
        <taxon>Pseudomonadota</taxon>
        <taxon>Gammaproteobacteria</taxon>
        <taxon>Lysobacterales</taxon>
        <taxon>Lysobacteraceae</taxon>
        <taxon>Luteimonas</taxon>
    </lineage>
</organism>
<keyword evidence="4" id="KW-0472">Membrane</keyword>
<dbReference type="Gene3D" id="3.30.565.10">
    <property type="entry name" value="Histidine kinase-like ATPase, C-terminal domain"/>
    <property type="match status" value="1"/>
</dbReference>
<sequence length="399" mass="42742">MPAAGGHRSAVPEVTFAAPPIAAARGGRQHASMDRSRLLNPLNLAALLTLGAISLSIRYFDDGSRLLAWCLLGLFAAGFLSLSLWPPRLRFAEHAVITALPVIALALIALDPRIGTAPVLLVIWAGVVFADWPARRAALAVLAVNVAYYLVLKHAGGLRAPLMSVLIFIGFQAFAALCMHYARSAERARDALAQVNADLLATRALLADSARDAERLRVARELHDVAGHKLTAMRLNLRALADDPGFAGNAQLRIAEQLSGELLGDIRNVVQALRDSGGLDLATALRALAAPMPRPRLQLDIADDVRVTDPAIAEAVLRLVQEALTNAARHADADTLDVALHREGDVLHVTIQDDGRLREGWREGNGIAGMRERLAALHGRVRLARTEAGAMRIDAELPA</sequence>
<dbReference type="PANTHER" id="PTHR24421:SF59">
    <property type="entry name" value="OXYGEN SENSOR HISTIDINE KINASE NREB"/>
    <property type="match status" value="1"/>
</dbReference>
<name>A0A7Z0QNE1_9GAMM</name>
<evidence type="ECO:0000313" key="8">
    <source>
        <dbReference type="Proteomes" id="UP000589896"/>
    </source>
</evidence>
<dbReference type="GO" id="GO:0016020">
    <property type="term" value="C:membrane"/>
    <property type="evidence" value="ECO:0007669"/>
    <property type="project" value="InterPro"/>
</dbReference>
<dbReference type="GO" id="GO:0046983">
    <property type="term" value="F:protein dimerization activity"/>
    <property type="evidence" value="ECO:0007669"/>
    <property type="project" value="InterPro"/>
</dbReference>
<reference evidence="7 8" key="1">
    <citation type="submission" date="2020-07" db="EMBL/GenBank/DDBJ databases">
        <title>isolation of Luteimonas sp. SJ-16.</title>
        <authorList>
            <person name="Huang X.-X."/>
            <person name="Xu L."/>
            <person name="Sun J.-Q."/>
        </authorList>
    </citation>
    <scope>NUCLEOTIDE SEQUENCE [LARGE SCALE GENOMIC DNA]</scope>
    <source>
        <strain evidence="7 8">SJ-16</strain>
    </source>
</reference>
<accession>A0A7Z0QNE1</accession>
<keyword evidence="4" id="KW-1133">Transmembrane helix</keyword>
<keyword evidence="2 7" id="KW-0418">Kinase</keyword>
<dbReference type="InterPro" id="IPR036890">
    <property type="entry name" value="HATPase_C_sf"/>
</dbReference>
<keyword evidence="4" id="KW-0812">Transmembrane</keyword>
<feature type="transmembrane region" description="Helical" evidence="4">
    <location>
        <begin position="66"/>
        <end position="84"/>
    </location>
</feature>
<dbReference type="InterPro" id="IPR011712">
    <property type="entry name" value="Sig_transdc_His_kin_sub3_dim/P"/>
</dbReference>
<evidence type="ECO:0000259" key="6">
    <source>
        <dbReference type="Pfam" id="PF07730"/>
    </source>
</evidence>
<dbReference type="RefSeq" id="WP_180543337.1">
    <property type="nucleotide sequence ID" value="NZ_JACCJZ010000004.1"/>
</dbReference>
<dbReference type="InterPro" id="IPR050482">
    <property type="entry name" value="Sensor_HK_TwoCompSys"/>
</dbReference>
<gene>
    <name evidence="7" type="ORF">H0E82_00880</name>
</gene>
<dbReference type="Pfam" id="PF02518">
    <property type="entry name" value="HATPase_c"/>
    <property type="match status" value="1"/>
</dbReference>
<evidence type="ECO:0000256" key="4">
    <source>
        <dbReference type="SAM" id="Phobius"/>
    </source>
</evidence>
<feature type="domain" description="Signal transduction histidine kinase subgroup 3 dimerisation and phosphoacceptor" evidence="6">
    <location>
        <begin position="214"/>
        <end position="276"/>
    </location>
</feature>
<evidence type="ECO:0000256" key="3">
    <source>
        <dbReference type="ARBA" id="ARBA00023012"/>
    </source>
</evidence>
<dbReference type="Gene3D" id="1.20.5.1930">
    <property type="match status" value="1"/>
</dbReference>
<protein>
    <submittedName>
        <fullName evidence="7">Sensor histidine kinase</fullName>
    </submittedName>
</protein>
<evidence type="ECO:0000256" key="2">
    <source>
        <dbReference type="ARBA" id="ARBA00022777"/>
    </source>
</evidence>
<dbReference type="AlphaFoldDB" id="A0A7Z0QNE1"/>
<dbReference type="Proteomes" id="UP000589896">
    <property type="component" value="Unassembled WGS sequence"/>
</dbReference>
<evidence type="ECO:0000313" key="7">
    <source>
        <dbReference type="EMBL" id="NYZ61319.1"/>
    </source>
</evidence>
<dbReference type="Pfam" id="PF07730">
    <property type="entry name" value="HisKA_3"/>
    <property type="match status" value="1"/>
</dbReference>
<dbReference type="GO" id="GO:0000155">
    <property type="term" value="F:phosphorelay sensor kinase activity"/>
    <property type="evidence" value="ECO:0007669"/>
    <property type="project" value="InterPro"/>
</dbReference>
<feature type="transmembrane region" description="Helical" evidence="4">
    <location>
        <begin position="137"/>
        <end position="156"/>
    </location>
</feature>
<keyword evidence="8" id="KW-1185">Reference proteome</keyword>
<evidence type="ECO:0000256" key="1">
    <source>
        <dbReference type="ARBA" id="ARBA00022679"/>
    </source>
</evidence>
<evidence type="ECO:0000259" key="5">
    <source>
        <dbReference type="Pfam" id="PF02518"/>
    </source>
</evidence>
<feature type="transmembrane region" description="Helical" evidence="4">
    <location>
        <begin position="91"/>
        <end position="108"/>
    </location>
</feature>
<comment type="caution">
    <text evidence="7">The sequence shown here is derived from an EMBL/GenBank/DDBJ whole genome shotgun (WGS) entry which is preliminary data.</text>
</comment>
<dbReference type="EMBL" id="JACCJZ010000004">
    <property type="protein sequence ID" value="NYZ61319.1"/>
    <property type="molecule type" value="Genomic_DNA"/>
</dbReference>
<keyword evidence="1" id="KW-0808">Transferase</keyword>
<dbReference type="CDD" id="cd16917">
    <property type="entry name" value="HATPase_UhpB-NarQ-NarX-like"/>
    <property type="match status" value="1"/>
</dbReference>
<keyword evidence="3" id="KW-0902">Two-component regulatory system</keyword>
<feature type="domain" description="Histidine kinase/HSP90-like ATPase" evidence="5">
    <location>
        <begin position="314"/>
        <end position="397"/>
    </location>
</feature>
<feature type="transmembrane region" description="Helical" evidence="4">
    <location>
        <begin position="114"/>
        <end position="130"/>
    </location>
</feature>